<comment type="caution">
    <text evidence="1">The sequence shown here is derived from an EMBL/GenBank/DDBJ whole genome shotgun (WGS) entry which is preliminary data.</text>
</comment>
<dbReference type="SUPFAM" id="SSF53474">
    <property type="entry name" value="alpha/beta-Hydrolases"/>
    <property type="match status" value="1"/>
</dbReference>
<sequence length="242" mass="27929">MAQQGKREERNIYSEILNEEIQLHVYLPPSYTPLLRYSVLIAQDGKDYFNLGKIARSSETLFEDGAVEEYIIVGVPYKDVQDRRRKYHPSGEEHEKYVRFLVYELLPFIEDEYSTLELASARGLIGSSLGATVSLVTALEYPRTFGKIALQSPYVNDKVLDLVTNVKDPSLLSVYHVAGKGETEVETTNGKQKDFITPNRELNKRFASKSFGEYYYEEFDGDHKWTYWQPDIPKALKFLYPI</sequence>
<dbReference type="Proteomes" id="UP001649381">
    <property type="component" value="Unassembled WGS sequence"/>
</dbReference>
<evidence type="ECO:0000313" key="1">
    <source>
        <dbReference type="EMBL" id="MCF6136910.1"/>
    </source>
</evidence>
<dbReference type="PANTHER" id="PTHR48098:SF3">
    <property type="entry name" value="IRON(III) ENTEROBACTIN ESTERASE"/>
    <property type="match status" value="1"/>
</dbReference>
<dbReference type="PANTHER" id="PTHR48098">
    <property type="entry name" value="ENTEROCHELIN ESTERASE-RELATED"/>
    <property type="match status" value="1"/>
</dbReference>
<dbReference type="InterPro" id="IPR029058">
    <property type="entry name" value="AB_hydrolase_fold"/>
</dbReference>
<dbReference type="InterPro" id="IPR050583">
    <property type="entry name" value="Mycobacterial_A85_antigen"/>
</dbReference>
<gene>
    <name evidence="1" type="ORF">L2716_04145</name>
</gene>
<dbReference type="Gene3D" id="3.40.50.1820">
    <property type="entry name" value="alpha/beta hydrolase"/>
    <property type="match status" value="1"/>
</dbReference>
<dbReference type="EMBL" id="JAKIJS010000001">
    <property type="protein sequence ID" value="MCF6136910.1"/>
    <property type="molecule type" value="Genomic_DNA"/>
</dbReference>
<accession>A0ABS9GZ77</accession>
<dbReference type="InterPro" id="IPR000801">
    <property type="entry name" value="Esterase-like"/>
</dbReference>
<protein>
    <submittedName>
        <fullName evidence="1">Esterase family protein</fullName>
    </submittedName>
</protein>
<name>A0ABS9GZ77_9BACL</name>
<reference evidence="1 2" key="1">
    <citation type="submission" date="2022-01" db="EMBL/GenBank/DDBJ databases">
        <title>Alkalihalobacillus sp. EGI L200015, a novel bacterium isolated from a salt lake sediment.</title>
        <authorList>
            <person name="Gao L."/>
            <person name="Fang B.-Z."/>
            <person name="Li W.-J."/>
        </authorList>
    </citation>
    <scope>NUCLEOTIDE SEQUENCE [LARGE SCALE GENOMIC DNA]</scope>
    <source>
        <strain evidence="1 2">KCTC 12718</strain>
    </source>
</reference>
<proteinExistence type="predicted"/>
<dbReference type="RefSeq" id="WP_236332060.1">
    <property type="nucleotide sequence ID" value="NZ_JAKIJS010000001.1"/>
</dbReference>
<dbReference type="Pfam" id="PF00756">
    <property type="entry name" value="Esterase"/>
    <property type="match status" value="1"/>
</dbReference>
<evidence type="ECO:0000313" key="2">
    <source>
        <dbReference type="Proteomes" id="UP001649381"/>
    </source>
</evidence>
<keyword evidence="2" id="KW-1185">Reference proteome</keyword>
<organism evidence="1 2">
    <name type="scientific">Pseudalkalibacillus berkeleyi</name>
    <dbReference type="NCBI Taxonomy" id="1069813"/>
    <lineage>
        <taxon>Bacteria</taxon>
        <taxon>Bacillati</taxon>
        <taxon>Bacillota</taxon>
        <taxon>Bacilli</taxon>
        <taxon>Bacillales</taxon>
        <taxon>Fictibacillaceae</taxon>
        <taxon>Pseudalkalibacillus</taxon>
    </lineage>
</organism>